<name>X1AVZ6_9ZZZZ</name>
<dbReference type="EMBL" id="BART01014309">
    <property type="protein sequence ID" value="GAG87264.1"/>
    <property type="molecule type" value="Genomic_DNA"/>
</dbReference>
<protein>
    <recommendedName>
        <fullName evidence="1">Methyltransferase FkbM domain-containing protein</fullName>
    </recommendedName>
</protein>
<sequence>VQVVTLSSFAWRKRVVSVGEGVFIRMDIEGHEVEALEGAMTFLKKGFPCKIFIEVHPQFYNSEHSLEKQLNQLLKLGFTTKYVISAGVSQPKAFAELGYSPDKIFDCGKFNRGLYSRVTDKDMVKLASWQHREDFEEDAIAKSGERHTDKVVRSILLERRN</sequence>
<reference evidence="2" key="1">
    <citation type="journal article" date="2014" name="Front. Microbiol.">
        <title>High frequency of phylogenetically diverse reductive dehalogenase-homologous genes in deep subseafloor sedimentary metagenomes.</title>
        <authorList>
            <person name="Kawai M."/>
            <person name="Futagami T."/>
            <person name="Toyoda A."/>
            <person name="Takaki Y."/>
            <person name="Nishi S."/>
            <person name="Hori S."/>
            <person name="Arai W."/>
            <person name="Tsubouchi T."/>
            <person name="Morono Y."/>
            <person name="Uchiyama I."/>
            <person name="Ito T."/>
            <person name="Fujiyama A."/>
            <person name="Inagaki F."/>
            <person name="Takami H."/>
        </authorList>
    </citation>
    <scope>NUCLEOTIDE SEQUENCE</scope>
    <source>
        <strain evidence="2">Expedition CK06-06</strain>
    </source>
</reference>
<feature type="non-terminal residue" evidence="2">
    <location>
        <position position="1"/>
    </location>
</feature>
<dbReference type="InterPro" id="IPR029063">
    <property type="entry name" value="SAM-dependent_MTases_sf"/>
</dbReference>
<comment type="caution">
    <text evidence="2">The sequence shown here is derived from an EMBL/GenBank/DDBJ whole genome shotgun (WGS) entry which is preliminary data.</text>
</comment>
<dbReference type="SUPFAM" id="SSF53335">
    <property type="entry name" value="S-adenosyl-L-methionine-dependent methyltransferases"/>
    <property type="match status" value="1"/>
</dbReference>
<feature type="domain" description="Methyltransferase FkbM" evidence="1">
    <location>
        <begin position="1"/>
        <end position="78"/>
    </location>
</feature>
<dbReference type="Pfam" id="PF05050">
    <property type="entry name" value="Methyltransf_21"/>
    <property type="match status" value="1"/>
</dbReference>
<evidence type="ECO:0000313" key="2">
    <source>
        <dbReference type="EMBL" id="GAG87264.1"/>
    </source>
</evidence>
<dbReference type="Gene3D" id="3.40.50.150">
    <property type="entry name" value="Vaccinia Virus protein VP39"/>
    <property type="match status" value="1"/>
</dbReference>
<organism evidence="2">
    <name type="scientific">marine sediment metagenome</name>
    <dbReference type="NCBI Taxonomy" id="412755"/>
    <lineage>
        <taxon>unclassified sequences</taxon>
        <taxon>metagenomes</taxon>
        <taxon>ecological metagenomes</taxon>
    </lineage>
</organism>
<dbReference type="AlphaFoldDB" id="X1AVZ6"/>
<proteinExistence type="predicted"/>
<gene>
    <name evidence="2" type="ORF">S01H4_28647</name>
</gene>
<accession>X1AVZ6</accession>
<dbReference type="InterPro" id="IPR006342">
    <property type="entry name" value="FkbM_mtfrase"/>
</dbReference>
<evidence type="ECO:0000259" key="1">
    <source>
        <dbReference type="Pfam" id="PF05050"/>
    </source>
</evidence>